<name>A0A6J5RJV3_9CAUD</name>
<dbReference type="EMBL" id="LR797213">
    <property type="protein sequence ID" value="CAB4194606.1"/>
    <property type="molecule type" value="Genomic_DNA"/>
</dbReference>
<reference evidence="1" key="1">
    <citation type="submission" date="2020-05" db="EMBL/GenBank/DDBJ databases">
        <authorList>
            <person name="Chiriac C."/>
            <person name="Salcher M."/>
            <person name="Ghai R."/>
            <person name="Kavagutti S V."/>
        </authorList>
    </citation>
    <scope>NUCLEOTIDE SEQUENCE</scope>
</reference>
<accession>A0A6J5RJV3</accession>
<protein>
    <submittedName>
        <fullName evidence="1">Uncharacterized protein</fullName>
    </submittedName>
</protein>
<sequence>MPTYEVEAIVKLTIIAESPDDAIEKAENELDNVCSDVNITGAM</sequence>
<organism evidence="1">
    <name type="scientific">uncultured Caudovirales phage</name>
    <dbReference type="NCBI Taxonomy" id="2100421"/>
    <lineage>
        <taxon>Viruses</taxon>
        <taxon>Duplodnaviria</taxon>
        <taxon>Heunggongvirae</taxon>
        <taxon>Uroviricota</taxon>
        <taxon>Caudoviricetes</taxon>
        <taxon>Peduoviridae</taxon>
        <taxon>Maltschvirus</taxon>
        <taxon>Maltschvirus maltsch</taxon>
    </lineage>
</organism>
<gene>
    <name evidence="1" type="ORF">UFOVP1264_61</name>
</gene>
<evidence type="ECO:0000313" key="1">
    <source>
        <dbReference type="EMBL" id="CAB4194606.1"/>
    </source>
</evidence>
<proteinExistence type="predicted"/>